<dbReference type="PANTHER" id="PTHR46066:SF2">
    <property type="entry name" value="CHITINASE DOMAIN-CONTAINING PROTEIN 1"/>
    <property type="match status" value="1"/>
</dbReference>
<reference evidence="1" key="1">
    <citation type="submission" date="2021-02" db="EMBL/GenBank/DDBJ databases">
        <authorList>
            <person name="Nowell W R."/>
        </authorList>
    </citation>
    <scope>NUCLEOTIDE SEQUENCE</scope>
</reference>
<gene>
    <name evidence="1" type="ORF">SMN809_LOCUS50614</name>
</gene>
<name>A0A8S3CA32_9BILA</name>
<dbReference type="GO" id="GO:0070492">
    <property type="term" value="F:oligosaccharide binding"/>
    <property type="evidence" value="ECO:0007669"/>
    <property type="project" value="TreeGrafter"/>
</dbReference>
<dbReference type="EMBL" id="CAJOBI010167740">
    <property type="protein sequence ID" value="CAF4876735.1"/>
    <property type="molecule type" value="Genomic_DNA"/>
</dbReference>
<dbReference type="AlphaFoldDB" id="A0A8S3CA32"/>
<accession>A0A8S3CA32</accession>
<evidence type="ECO:0000313" key="2">
    <source>
        <dbReference type="Proteomes" id="UP000676336"/>
    </source>
</evidence>
<dbReference type="Proteomes" id="UP000676336">
    <property type="component" value="Unassembled WGS sequence"/>
</dbReference>
<comment type="caution">
    <text evidence="1">The sequence shown here is derived from an EMBL/GenBank/DDBJ whole genome shotgun (WGS) entry which is preliminary data.</text>
</comment>
<dbReference type="PANTHER" id="PTHR46066">
    <property type="entry name" value="CHITINASE DOMAIN-CONTAINING PROTEIN 1 FAMILY MEMBER"/>
    <property type="match status" value="1"/>
</dbReference>
<feature type="non-terminal residue" evidence="1">
    <location>
        <position position="1"/>
    </location>
</feature>
<dbReference type="Gene3D" id="2.40.50.140">
    <property type="entry name" value="Nucleic acid-binding proteins"/>
    <property type="match status" value="1"/>
</dbReference>
<organism evidence="1 2">
    <name type="scientific">Rotaria magnacalcarata</name>
    <dbReference type="NCBI Taxonomy" id="392030"/>
    <lineage>
        <taxon>Eukaryota</taxon>
        <taxon>Metazoa</taxon>
        <taxon>Spiralia</taxon>
        <taxon>Gnathifera</taxon>
        <taxon>Rotifera</taxon>
        <taxon>Eurotatoria</taxon>
        <taxon>Bdelloidea</taxon>
        <taxon>Philodinida</taxon>
        <taxon>Philodinidae</taxon>
        <taxon>Rotaria</taxon>
    </lineage>
</organism>
<dbReference type="Gene3D" id="3.20.20.80">
    <property type="entry name" value="Glycosidases"/>
    <property type="match status" value="1"/>
</dbReference>
<dbReference type="InterPro" id="IPR012340">
    <property type="entry name" value="NA-bd_OB-fold"/>
</dbReference>
<protein>
    <submittedName>
        <fullName evidence="1">Uncharacterized protein</fullName>
    </submittedName>
</protein>
<proteinExistence type="predicted"/>
<evidence type="ECO:0000313" key="1">
    <source>
        <dbReference type="EMBL" id="CAF4876735.1"/>
    </source>
</evidence>
<dbReference type="Gene3D" id="3.10.50.10">
    <property type="match status" value="1"/>
</dbReference>
<sequence>DQQQYGMKPIVGQDYIDFLRKSYPKAFIVYDPRTDEHATVVHGQSTKQQQQQQHRLPQTIIFYPSLKSIYKRLELANKLNVGVAIWDGGQGQFIDTFWRKSFIGDLRRARKVSDDDTQWTIIYNGKAQQFQYVWLQGLCIKIDKIADLMVIEDATGQAEIQNCSRISDAWSTNEGTFLIH</sequence>
<dbReference type="GO" id="GO:0012505">
    <property type="term" value="C:endomembrane system"/>
    <property type="evidence" value="ECO:0007669"/>
    <property type="project" value="TreeGrafter"/>
</dbReference>
<dbReference type="InterPro" id="IPR029070">
    <property type="entry name" value="Chitinase_insertion_sf"/>
</dbReference>